<protein>
    <submittedName>
        <fullName evidence="2">Serine hydrolase</fullName>
    </submittedName>
</protein>
<dbReference type="RefSeq" id="WP_164032131.1">
    <property type="nucleotide sequence ID" value="NZ_JAABOQ010000004.1"/>
</dbReference>
<dbReference type="Pfam" id="PF00144">
    <property type="entry name" value="Beta-lactamase"/>
    <property type="match status" value="1"/>
</dbReference>
<comment type="caution">
    <text evidence="2">The sequence shown here is derived from an EMBL/GenBank/DDBJ whole genome shotgun (WGS) entry which is preliminary data.</text>
</comment>
<dbReference type="PROSITE" id="PS51257">
    <property type="entry name" value="PROKAR_LIPOPROTEIN"/>
    <property type="match status" value="1"/>
</dbReference>
<evidence type="ECO:0000313" key="3">
    <source>
        <dbReference type="Proteomes" id="UP000474296"/>
    </source>
</evidence>
<dbReference type="Proteomes" id="UP000474296">
    <property type="component" value="Unassembled WGS sequence"/>
</dbReference>
<dbReference type="PANTHER" id="PTHR43283:SF7">
    <property type="entry name" value="BETA-LACTAMASE-RELATED DOMAIN-CONTAINING PROTEIN"/>
    <property type="match status" value="1"/>
</dbReference>
<dbReference type="SUPFAM" id="SSF56601">
    <property type="entry name" value="beta-lactamase/transpeptidase-like"/>
    <property type="match status" value="1"/>
</dbReference>
<dbReference type="InterPro" id="IPR012338">
    <property type="entry name" value="Beta-lactam/transpept-like"/>
</dbReference>
<reference evidence="2 3" key="1">
    <citation type="submission" date="2020-01" db="EMBL/GenBank/DDBJ databases">
        <title>Spongiivirga citrea KCTC 32990T.</title>
        <authorList>
            <person name="Wang G."/>
        </authorList>
    </citation>
    <scope>NUCLEOTIDE SEQUENCE [LARGE SCALE GENOMIC DNA]</scope>
    <source>
        <strain evidence="2 3">KCTC 32990</strain>
    </source>
</reference>
<sequence length="372" mass="41763">MRPFNFLNQILIVVLCVIVSIGCESEDDTVTNPVSESMYFPEIDSDQWETTSPESLSWNTDELSSLYSYLEDNKTRGFILLKNGRIVLEQYWGNDILNTRAFDVNTNWYWASAGKSLTATLVGIAQQEGLLSINDKTSDYLGNGWTNLAIEKENLISIKNQLTMTTGLDYVIDNLNCTDPSCLLYKQDAGNQWFYHNAPYTLLKDVVENASGESYNVFTSNRLGSTIGLSGSWRQTGDNNVYWSTARDMARFGLLILNEGNWSGNSILNDANYFTEMTTTSQDLNLSYGYLWWLNGKSQIIFPGIETAFNTSLSAEAPTDLISAMGKNGQFISIVPSENLVMIRIGEAPDDSLVPTIFHNELWAKINTIMMR</sequence>
<evidence type="ECO:0000259" key="1">
    <source>
        <dbReference type="Pfam" id="PF00144"/>
    </source>
</evidence>
<dbReference type="PANTHER" id="PTHR43283">
    <property type="entry name" value="BETA-LACTAMASE-RELATED"/>
    <property type="match status" value="1"/>
</dbReference>
<dbReference type="Gene3D" id="3.40.710.10">
    <property type="entry name" value="DD-peptidase/beta-lactamase superfamily"/>
    <property type="match status" value="1"/>
</dbReference>
<name>A0A6M0CIZ9_9FLAO</name>
<feature type="domain" description="Beta-lactamase-related" evidence="1">
    <location>
        <begin position="79"/>
        <end position="343"/>
    </location>
</feature>
<organism evidence="2 3">
    <name type="scientific">Spongiivirga citrea</name>
    <dbReference type="NCBI Taxonomy" id="1481457"/>
    <lineage>
        <taxon>Bacteria</taxon>
        <taxon>Pseudomonadati</taxon>
        <taxon>Bacteroidota</taxon>
        <taxon>Flavobacteriia</taxon>
        <taxon>Flavobacteriales</taxon>
        <taxon>Flavobacteriaceae</taxon>
        <taxon>Spongiivirga</taxon>
    </lineage>
</organism>
<gene>
    <name evidence="2" type="ORF">GWK10_09895</name>
</gene>
<proteinExistence type="predicted"/>
<accession>A0A6M0CIZ9</accession>
<dbReference type="AlphaFoldDB" id="A0A6M0CIZ9"/>
<evidence type="ECO:0000313" key="2">
    <source>
        <dbReference type="EMBL" id="NER17522.1"/>
    </source>
</evidence>
<dbReference type="InterPro" id="IPR001466">
    <property type="entry name" value="Beta-lactam-related"/>
</dbReference>
<dbReference type="GO" id="GO:0016787">
    <property type="term" value="F:hydrolase activity"/>
    <property type="evidence" value="ECO:0007669"/>
    <property type="project" value="UniProtKB-KW"/>
</dbReference>
<dbReference type="InterPro" id="IPR050789">
    <property type="entry name" value="Diverse_Enzym_Activities"/>
</dbReference>
<keyword evidence="2" id="KW-0378">Hydrolase</keyword>
<keyword evidence="3" id="KW-1185">Reference proteome</keyword>
<dbReference type="EMBL" id="JAABOQ010000004">
    <property type="protein sequence ID" value="NER17522.1"/>
    <property type="molecule type" value="Genomic_DNA"/>
</dbReference>